<feature type="region of interest" description="Disordered" evidence="1">
    <location>
        <begin position="49"/>
        <end position="95"/>
    </location>
</feature>
<gene>
    <name evidence="2" type="ORF">KC01_LOCUS9199</name>
</gene>
<keyword evidence="3" id="KW-1185">Reference proteome</keyword>
<dbReference type="PANTHER" id="PTHR16434">
    <property type="entry name" value="EWING'S TUMOR-ASSOCIATED ANTIGEN 1 ETAA1"/>
    <property type="match status" value="1"/>
</dbReference>
<dbReference type="GO" id="GO:0006974">
    <property type="term" value="P:DNA damage response"/>
    <property type="evidence" value="ECO:0007669"/>
    <property type="project" value="TreeGrafter"/>
</dbReference>
<dbReference type="Pfam" id="PF15350">
    <property type="entry name" value="ETAA1"/>
    <property type="match status" value="1"/>
</dbReference>
<evidence type="ECO:0000256" key="1">
    <source>
        <dbReference type="SAM" id="MobiDB-lite"/>
    </source>
</evidence>
<dbReference type="GO" id="GO:0043596">
    <property type="term" value="C:nuclear replication fork"/>
    <property type="evidence" value="ECO:0007669"/>
    <property type="project" value="TreeGrafter"/>
</dbReference>
<dbReference type="EMBL" id="OZ035835">
    <property type="protein sequence ID" value="CAL1577952.1"/>
    <property type="molecule type" value="Genomic_DNA"/>
</dbReference>
<feature type="region of interest" description="Disordered" evidence="1">
    <location>
        <begin position="1"/>
        <end position="22"/>
    </location>
</feature>
<evidence type="ECO:0000313" key="2">
    <source>
        <dbReference type="EMBL" id="CAL1577952.1"/>
    </source>
</evidence>
<sequence length="323" mass="35562">MSGTKPHAVSQGHRASAAAPECTEIWKNVPKFTGGKTPENIKTRALAEHASPRFTDLQSPKRRGAFLGVSNGDSPGDVEPSQDIIWDSTSPTQGTAGRRYTKVEISDLVNRIAPKDVKPQKSPLLQWIGDSAVPCTPEIPKQRTKKRSSRQNSVDDLMKLAKQFDENMQQDKDKSEKLNIINNNANPKENVISDLVEAELQALFDSSTQKISGPLSQASTSSTNYQGWNNLMHGSSITPQVSQSLPGKSMGSFSRFNHNNNNNTNKSLQKSSHTAFKRNVSDSAVICNKVFVTSEVTGKCSAAQIEKKKQEALARRRQRLQNF</sequence>
<reference evidence="2 3" key="1">
    <citation type="submission" date="2024-04" db="EMBL/GenBank/DDBJ databases">
        <authorList>
            <person name="Waldvogel A.-M."/>
            <person name="Schoenle A."/>
        </authorList>
    </citation>
    <scope>NUCLEOTIDE SEQUENCE [LARGE SCALE GENOMIC DNA]</scope>
</reference>
<dbReference type="InterPro" id="IPR029406">
    <property type="entry name" value="ETAA1"/>
</dbReference>
<dbReference type="GO" id="GO:0031297">
    <property type="term" value="P:replication fork processing"/>
    <property type="evidence" value="ECO:0007669"/>
    <property type="project" value="TreeGrafter"/>
</dbReference>
<dbReference type="GO" id="GO:2000001">
    <property type="term" value="P:regulation of DNA damage checkpoint"/>
    <property type="evidence" value="ECO:0007669"/>
    <property type="project" value="TreeGrafter"/>
</dbReference>
<accession>A0AAV2JK82</accession>
<dbReference type="Proteomes" id="UP001497482">
    <property type="component" value="Chromosome 13"/>
</dbReference>
<name>A0AAV2JK82_KNICA</name>
<dbReference type="AlphaFoldDB" id="A0AAV2JK82"/>
<protein>
    <submittedName>
        <fullName evidence="2">Uncharacterized protein</fullName>
    </submittedName>
</protein>
<dbReference type="GO" id="GO:0043539">
    <property type="term" value="F:protein serine/threonine kinase activator activity"/>
    <property type="evidence" value="ECO:0007669"/>
    <property type="project" value="TreeGrafter"/>
</dbReference>
<organism evidence="2 3">
    <name type="scientific">Knipowitschia caucasica</name>
    <name type="common">Caucasian dwarf goby</name>
    <name type="synonym">Pomatoschistus caucasicus</name>
    <dbReference type="NCBI Taxonomy" id="637954"/>
    <lineage>
        <taxon>Eukaryota</taxon>
        <taxon>Metazoa</taxon>
        <taxon>Chordata</taxon>
        <taxon>Craniata</taxon>
        <taxon>Vertebrata</taxon>
        <taxon>Euteleostomi</taxon>
        <taxon>Actinopterygii</taxon>
        <taxon>Neopterygii</taxon>
        <taxon>Teleostei</taxon>
        <taxon>Neoteleostei</taxon>
        <taxon>Acanthomorphata</taxon>
        <taxon>Gobiaria</taxon>
        <taxon>Gobiiformes</taxon>
        <taxon>Gobioidei</taxon>
        <taxon>Gobiidae</taxon>
        <taxon>Gobiinae</taxon>
        <taxon>Knipowitschia</taxon>
    </lineage>
</organism>
<evidence type="ECO:0000313" key="3">
    <source>
        <dbReference type="Proteomes" id="UP001497482"/>
    </source>
</evidence>
<proteinExistence type="predicted"/>
<dbReference type="PANTHER" id="PTHR16434:SF3">
    <property type="entry name" value="EWING'S TUMOR-ASSOCIATED ANTIGEN 1"/>
    <property type="match status" value="1"/>
</dbReference>